<gene>
    <name evidence="1" type="ORF">IHE45_18G005000</name>
</gene>
<proteinExistence type="predicted"/>
<accession>A0ACB7U4V7</accession>
<evidence type="ECO:0000313" key="1">
    <source>
        <dbReference type="EMBL" id="KAH7655356.1"/>
    </source>
</evidence>
<reference evidence="2" key="1">
    <citation type="journal article" date="2022" name="Nat. Commun.">
        <title>Chromosome evolution and the genetic basis of agronomically important traits in greater yam.</title>
        <authorList>
            <person name="Bredeson J.V."/>
            <person name="Lyons J.B."/>
            <person name="Oniyinde I.O."/>
            <person name="Okereke N.R."/>
            <person name="Kolade O."/>
            <person name="Nnabue I."/>
            <person name="Nwadili C.O."/>
            <person name="Hribova E."/>
            <person name="Parker M."/>
            <person name="Nwogha J."/>
            <person name="Shu S."/>
            <person name="Carlson J."/>
            <person name="Kariba R."/>
            <person name="Muthemba S."/>
            <person name="Knop K."/>
            <person name="Barton G.J."/>
            <person name="Sherwood A.V."/>
            <person name="Lopez-Montes A."/>
            <person name="Asiedu R."/>
            <person name="Jamnadass R."/>
            <person name="Muchugi A."/>
            <person name="Goodstein D."/>
            <person name="Egesi C.N."/>
            <person name="Featherston J."/>
            <person name="Asfaw A."/>
            <person name="Simpson G.G."/>
            <person name="Dolezel J."/>
            <person name="Hendre P.S."/>
            <person name="Van Deynze A."/>
            <person name="Kumar P.L."/>
            <person name="Obidiegwu J.E."/>
            <person name="Bhattacharjee R."/>
            <person name="Rokhsar D.S."/>
        </authorList>
    </citation>
    <scope>NUCLEOTIDE SEQUENCE [LARGE SCALE GENOMIC DNA]</scope>
    <source>
        <strain evidence="2">cv. TDa95/00328</strain>
    </source>
</reference>
<comment type="caution">
    <text evidence="1">The sequence shown here is derived from an EMBL/GenBank/DDBJ whole genome shotgun (WGS) entry which is preliminary data.</text>
</comment>
<name>A0ACB7U4V7_DIOAL</name>
<evidence type="ECO:0000313" key="2">
    <source>
        <dbReference type="Proteomes" id="UP000827976"/>
    </source>
</evidence>
<sequence length="112" mass="12550">MTTKEHDMKKMRRSEGRYVNNAGQETGEKYQLSSKGVVLTENPEEVVVPFLQPTDPKTEEMSLMENLEAHLNNLHAQLKNFQAQVLFFNASASAIEAKLDTLEPPPPPPAQT</sequence>
<dbReference type="EMBL" id="CM037028">
    <property type="protein sequence ID" value="KAH7655356.1"/>
    <property type="molecule type" value="Genomic_DNA"/>
</dbReference>
<keyword evidence="2" id="KW-1185">Reference proteome</keyword>
<organism evidence="1 2">
    <name type="scientific">Dioscorea alata</name>
    <name type="common">Purple yam</name>
    <dbReference type="NCBI Taxonomy" id="55571"/>
    <lineage>
        <taxon>Eukaryota</taxon>
        <taxon>Viridiplantae</taxon>
        <taxon>Streptophyta</taxon>
        <taxon>Embryophyta</taxon>
        <taxon>Tracheophyta</taxon>
        <taxon>Spermatophyta</taxon>
        <taxon>Magnoliopsida</taxon>
        <taxon>Liliopsida</taxon>
        <taxon>Dioscoreales</taxon>
        <taxon>Dioscoreaceae</taxon>
        <taxon>Dioscorea</taxon>
    </lineage>
</organism>
<protein>
    <submittedName>
        <fullName evidence="1">Aldehyde oxidase/xanthine dehydrogenase molybdopterin binding domain-containing protein</fullName>
    </submittedName>
</protein>
<dbReference type="Proteomes" id="UP000827976">
    <property type="component" value="Chromosome 18"/>
</dbReference>